<evidence type="ECO:0000313" key="4">
    <source>
        <dbReference type="Proteomes" id="UP001497482"/>
    </source>
</evidence>
<reference evidence="3 4" key="1">
    <citation type="submission" date="2024-04" db="EMBL/GenBank/DDBJ databases">
        <authorList>
            <person name="Waldvogel A.-M."/>
            <person name="Schoenle A."/>
        </authorList>
    </citation>
    <scope>NUCLEOTIDE SEQUENCE [LARGE SCALE GENOMIC DNA]</scope>
</reference>
<dbReference type="PANTHER" id="PTHR13217">
    <property type="entry name" value="PLECKSTRIN HOMOLOGY DOMAIN-CONTAINING FAMILY G MEMBER 7"/>
    <property type="match status" value="1"/>
</dbReference>
<dbReference type="PANTHER" id="PTHR13217:SF6">
    <property type="entry name" value="PLECKSTRIN HOMOLOGY DOMAIN-CONTAINING FAMILY G MEMBER 7"/>
    <property type="match status" value="1"/>
</dbReference>
<dbReference type="AlphaFoldDB" id="A0AAV2L567"/>
<dbReference type="PROSITE" id="PS50003">
    <property type="entry name" value="PH_DOMAIN"/>
    <property type="match status" value="1"/>
</dbReference>
<dbReference type="SUPFAM" id="SSF50729">
    <property type="entry name" value="PH domain-like"/>
    <property type="match status" value="1"/>
</dbReference>
<sequence>MILRDLFVLQPDTGDRQSEETCSSAPVQLCPSAALPQCSSAPVQLYPSAALPQCSSTPVQLYHASDMSSTSPMSTMTHVTLQHTEEDPEKKLEWSYIEWAENEGPGVCQAQTQTEGGAQTDRGGPEQSERGTQTDGGTQTERGTQTSSPLIMHIDLSRTHSRLRHSSLVDSEGLPAPFFHFDRQAPGRISTSPTLRRMRSTRRPQSEYQETAMSPTQSDYRDAAMSPTQEEPSPTAPLSPLSPLPPQSPLSPVPRIISPLALSGNMCQVQQHISSSGRQRTKSHRSKTFDNGITFPRPERHSLHLSLSTDFVFPDRSESKAFPWPLLPRLLSISCLLQAHLLSSVASCASSPGLPAPPLLASCASSPGLPAPPLLASCASSPGLLRLLSWSSCTSSPGLLRLLSWPSCTSSPGFPAPPLLASCASSPGLPAPPLLASCTSSPGLPAPPLLAFLHLLSWPSCTSSPGLPAPPLLASCASSPGLPAPPLLASCASSPGLPAPPLLASRSSITMRALTVDGSAVTRTDSSDTGPWEALFWGPLLCLPPSAPPLCPPPPLWGAPSPRSLQSPHNRGVWVCPCGCVPGVGVSQVWVCPCGCVPGVGVSQVWVCPCGCVPGVGVSQVWVCPCGCVPGVGVSQVWVCPCGCVPGVGVSQVWACPGCGCVRVGVFQVWVCSRCGRVPGVGVSQVWVCSRCGRVPGVGVSQVWVCSRCGCVPGVGVFVWACPRCGCVRVGVFQVWVCPCGRVPGVGVSQEKELSHSRLQERRRSSVVVSLPGLDVSPGDLFVSNGAAHLLNESTLSDSKKSKWPFSRRSTTKGKPQLGSASDVEKHLSSVQIQDWRNVDLQKYKEYCVAEFLMEQLQEGPASDPQIYKRQEAVWELFTSDLEGKVKWLDNYQKVKQLRDALVWLPVWEREKRAFVPENLKHLLKAVTLENLITHRSLLHDGKLLLTENTKLLDVYLFLFDEFLLITKIKRNKKRSAGPDQNPLRLPQNQELEQLLKENCSFTVVDQPLSLDRVQVKNIHQLNTTSGLPQSFIIMHQNRYQQCIGAFILQAPSETAKRVWMSKVEDAVSSLLKQDSQQLRLKSASLWLESSQI</sequence>
<feature type="compositionally biased region" description="Polar residues" evidence="1">
    <location>
        <begin position="206"/>
        <end position="218"/>
    </location>
</feature>
<dbReference type="CDD" id="cd13245">
    <property type="entry name" value="PH_PLEKHG7"/>
    <property type="match status" value="1"/>
</dbReference>
<feature type="region of interest" description="Disordered" evidence="1">
    <location>
        <begin position="175"/>
        <end position="255"/>
    </location>
</feature>
<feature type="compositionally biased region" description="Polar residues" evidence="1">
    <location>
        <begin position="130"/>
        <end position="149"/>
    </location>
</feature>
<keyword evidence="4" id="KW-1185">Reference proteome</keyword>
<dbReference type="InterPro" id="IPR001849">
    <property type="entry name" value="PH_domain"/>
</dbReference>
<dbReference type="GO" id="GO:0007266">
    <property type="term" value="P:Rho protein signal transduction"/>
    <property type="evidence" value="ECO:0007669"/>
    <property type="project" value="TreeGrafter"/>
</dbReference>
<evidence type="ECO:0000256" key="1">
    <source>
        <dbReference type="SAM" id="MobiDB-lite"/>
    </source>
</evidence>
<dbReference type="Pfam" id="PF16652">
    <property type="entry name" value="PH_13"/>
    <property type="match status" value="1"/>
</dbReference>
<dbReference type="InterPro" id="IPR040181">
    <property type="entry name" value="PKHG5/7"/>
</dbReference>
<accession>A0AAV2L567</accession>
<evidence type="ECO:0000313" key="3">
    <source>
        <dbReference type="EMBL" id="CAL1595676.1"/>
    </source>
</evidence>
<feature type="compositionally biased region" description="Pro residues" evidence="1">
    <location>
        <begin position="234"/>
        <end position="252"/>
    </location>
</feature>
<feature type="compositionally biased region" description="Polar residues" evidence="1">
    <location>
        <begin position="268"/>
        <end position="278"/>
    </location>
</feature>
<name>A0AAV2L567_KNICA</name>
<dbReference type="Proteomes" id="UP001497482">
    <property type="component" value="Chromosome 20"/>
</dbReference>
<dbReference type="InterPro" id="IPR011993">
    <property type="entry name" value="PH-like_dom_sf"/>
</dbReference>
<feature type="domain" description="PH" evidence="2">
    <location>
        <begin position="937"/>
        <end position="1069"/>
    </location>
</feature>
<organism evidence="3 4">
    <name type="scientific">Knipowitschia caucasica</name>
    <name type="common">Caucasian dwarf goby</name>
    <name type="synonym">Pomatoschistus caucasicus</name>
    <dbReference type="NCBI Taxonomy" id="637954"/>
    <lineage>
        <taxon>Eukaryota</taxon>
        <taxon>Metazoa</taxon>
        <taxon>Chordata</taxon>
        <taxon>Craniata</taxon>
        <taxon>Vertebrata</taxon>
        <taxon>Euteleostomi</taxon>
        <taxon>Actinopterygii</taxon>
        <taxon>Neopterygii</taxon>
        <taxon>Teleostei</taxon>
        <taxon>Neoteleostei</taxon>
        <taxon>Acanthomorphata</taxon>
        <taxon>Gobiaria</taxon>
        <taxon>Gobiiformes</taxon>
        <taxon>Gobioidei</taxon>
        <taxon>Gobiidae</taxon>
        <taxon>Gobiinae</taxon>
        <taxon>Knipowitschia</taxon>
    </lineage>
</organism>
<dbReference type="SMART" id="SM00233">
    <property type="entry name" value="PH"/>
    <property type="match status" value="1"/>
</dbReference>
<protein>
    <recommendedName>
        <fullName evidence="2">PH domain-containing protein</fullName>
    </recommendedName>
</protein>
<feature type="region of interest" description="Disordered" evidence="1">
    <location>
        <begin position="799"/>
        <end position="823"/>
    </location>
</feature>
<dbReference type="EMBL" id="OZ035842">
    <property type="protein sequence ID" value="CAL1595676.1"/>
    <property type="molecule type" value="Genomic_DNA"/>
</dbReference>
<feature type="compositionally biased region" description="Low complexity" evidence="1">
    <location>
        <begin position="109"/>
        <end position="120"/>
    </location>
</feature>
<dbReference type="Gene3D" id="2.30.29.30">
    <property type="entry name" value="Pleckstrin-homology domain (PH domain)/Phosphotyrosine-binding domain (PTB)"/>
    <property type="match status" value="1"/>
</dbReference>
<dbReference type="Pfam" id="PF15720">
    <property type="entry name" value="DUF4675"/>
    <property type="match status" value="1"/>
</dbReference>
<feature type="region of interest" description="Disordered" evidence="1">
    <location>
        <begin position="268"/>
        <end position="295"/>
    </location>
</feature>
<evidence type="ECO:0000259" key="2">
    <source>
        <dbReference type="PROSITE" id="PS50003"/>
    </source>
</evidence>
<gene>
    <name evidence="3" type="ORF">KC01_LOCUS24437</name>
</gene>
<proteinExistence type="predicted"/>
<feature type="region of interest" description="Disordered" evidence="1">
    <location>
        <begin position="108"/>
        <end position="151"/>
    </location>
</feature>